<feature type="region of interest" description="Disordered" evidence="1">
    <location>
        <begin position="261"/>
        <end position="312"/>
    </location>
</feature>
<feature type="compositionally biased region" description="Polar residues" evidence="1">
    <location>
        <begin position="295"/>
        <end position="308"/>
    </location>
</feature>
<evidence type="ECO:0000313" key="2">
    <source>
        <dbReference type="EMBL" id="GBG66445.1"/>
    </source>
</evidence>
<protein>
    <submittedName>
        <fullName evidence="2">Uncharacterized protein</fullName>
    </submittedName>
</protein>
<reference evidence="2 3" key="1">
    <citation type="journal article" date="2018" name="Cell">
        <title>The Chara Genome: Secondary Complexity and Implications for Plant Terrestrialization.</title>
        <authorList>
            <person name="Nishiyama T."/>
            <person name="Sakayama H."/>
            <person name="Vries J.D."/>
            <person name="Buschmann H."/>
            <person name="Saint-Marcoux D."/>
            <person name="Ullrich K.K."/>
            <person name="Haas F.B."/>
            <person name="Vanderstraeten L."/>
            <person name="Becker D."/>
            <person name="Lang D."/>
            <person name="Vosolsobe S."/>
            <person name="Rombauts S."/>
            <person name="Wilhelmsson P.K.I."/>
            <person name="Janitza P."/>
            <person name="Kern R."/>
            <person name="Heyl A."/>
            <person name="Rumpler F."/>
            <person name="Villalobos L.I.A.C."/>
            <person name="Clay J.M."/>
            <person name="Skokan R."/>
            <person name="Toyoda A."/>
            <person name="Suzuki Y."/>
            <person name="Kagoshima H."/>
            <person name="Schijlen E."/>
            <person name="Tajeshwar N."/>
            <person name="Catarino B."/>
            <person name="Hetherington A.J."/>
            <person name="Saltykova A."/>
            <person name="Bonnot C."/>
            <person name="Breuninger H."/>
            <person name="Symeonidi A."/>
            <person name="Radhakrishnan G.V."/>
            <person name="Van Nieuwerburgh F."/>
            <person name="Deforce D."/>
            <person name="Chang C."/>
            <person name="Karol K.G."/>
            <person name="Hedrich R."/>
            <person name="Ulvskov P."/>
            <person name="Glockner G."/>
            <person name="Delwiche C.F."/>
            <person name="Petrasek J."/>
            <person name="Van de Peer Y."/>
            <person name="Friml J."/>
            <person name="Beilby M."/>
            <person name="Dolan L."/>
            <person name="Kohara Y."/>
            <person name="Sugano S."/>
            <person name="Fujiyama A."/>
            <person name="Delaux P.-M."/>
            <person name="Quint M."/>
            <person name="TheiBen G."/>
            <person name="Hagemann M."/>
            <person name="Harholt J."/>
            <person name="Dunand C."/>
            <person name="Zachgo S."/>
            <person name="Langdale J."/>
            <person name="Maumus F."/>
            <person name="Straeten D.V.D."/>
            <person name="Gould S.B."/>
            <person name="Rensing S.A."/>
        </authorList>
    </citation>
    <scope>NUCLEOTIDE SEQUENCE [LARGE SCALE GENOMIC DNA]</scope>
    <source>
        <strain evidence="2 3">S276</strain>
    </source>
</reference>
<comment type="caution">
    <text evidence="2">The sequence shown here is derived from an EMBL/GenBank/DDBJ whole genome shotgun (WGS) entry which is preliminary data.</text>
</comment>
<feature type="compositionally biased region" description="Gly residues" evidence="1">
    <location>
        <begin position="186"/>
        <end position="197"/>
    </location>
</feature>
<dbReference type="Gramene" id="GBG66445">
    <property type="protein sequence ID" value="GBG66445"/>
    <property type="gene ID" value="CBR_g61488"/>
</dbReference>
<dbReference type="EMBL" id="BFEA01000074">
    <property type="protein sequence ID" value="GBG66445.1"/>
    <property type="molecule type" value="Genomic_DNA"/>
</dbReference>
<dbReference type="AlphaFoldDB" id="A0A388K8R8"/>
<feature type="region of interest" description="Disordered" evidence="1">
    <location>
        <begin position="181"/>
        <end position="202"/>
    </location>
</feature>
<dbReference type="Proteomes" id="UP000265515">
    <property type="component" value="Unassembled WGS sequence"/>
</dbReference>
<keyword evidence="3" id="KW-1185">Reference proteome</keyword>
<evidence type="ECO:0000313" key="3">
    <source>
        <dbReference type="Proteomes" id="UP000265515"/>
    </source>
</evidence>
<gene>
    <name evidence="2" type="ORF">CBR_g61488</name>
</gene>
<evidence type="ECO:0000256" key="1">
    <source>
        <dbReference type="SAM" id="MobiDB-lite"/>
    </source>
</evidence>
<organism evidence="2 3">
    <name type="scientific">Chara braunii</name>
    <name type="common">Braun's stonewort</name>
    <dbReference type="NCBI Taxonomy" id="69332"/>
    <lineage>
        <taxon>Eukaryota</taxon>
        <taxon>Viridiplantae</taxon>
        <taxon>Streptophyta</taxon>
        <taxon>Charophyceae</taxon>
        <taxon>Charales</taxon>
        <taxon>Characeae</taxon>
        <taxon>Chara</taxon>
    </lineage>
</organism>
<proteinExistence type="predicted"/>
<sequence length="351" mass="36971">MAATVGIAAAKAVVAHVACRDRDAAADGCLRHEGRDIDAVARRPRSLSSMLRGEAGCRPRGGITASCPRGMIRSCPRGTVNSCPRGSMEVVAQLLWRRAQALEPRSQRSKGTLAIHRNAPSSRPSYCHVSAGKQEGIFQVASSQTLPRVGAVSDHPHHASSADFGRIHASSFDRGLIRISMERGRGGGGEGGGGGTGGKRDDDLTWRAADARMDGAYCSIIRWGHVASPRVMVGSGREVGRRSGRVLPHIPSLQGWQSPMNIFRRHGSGSGGHSSLPTPVPGGQSGSGKDELSSKGISSTRKSLTSQLELEEGEPAVGEKKASFNGVFLLLLINIGLCIIDHALKQAILCS</sequence>
<feature type="region of interest" description="Disordered" evidence="1">
    <location>
        <begin position="103"/>
        <end position="126"/>
    </location>
</feature>
<name>A0A388K8R8_CHABU</name>
<accession>A0A388K8R8</accession>